<accession>A0A8S0XFK9</accession>
<name>A0A8S0XFK9_CYCAE</name>
<dbReference type="AlphaFoldDB" id="A0A8S0XFK9"/>
<dbReference type="Proteomes" id="UP000467700">
    <property type="component" value="Unassembled WGS sequence"/>
</dbReference>
<gene>
    <name evidence="2" type="ORF">AAE3_LOCUS3221</name>
</gene>
<evidence type="ECO:0008006" key="4">
    <source>
        <dbReference type="Google" id="ProtNLM"/>
    </source>
</evidence>
<protein>
    <recommendedName>
        <fullName evidence="4">F-box domain-containing protein</fullName>
    </recommendedName>
</protein>
<organism evidence="2 3">
    <name type="scientific">Cyclocybe aegerita</name>
    <name type="common">Black poplar mushroom</name>
    <name type="synonym">Agrocybe aegerita</name>
    <dbReference type="NCBI Taxonomy" id="1973307"/>
    <lineage>
        <taxon>Eukaryota</taxon>
        <taxon>Fungi</taxon>
        <taxon>Dikarya</taxon>
        <taxon>Basidiomycota</taxon>
        <taxon>Agaricomycotina</taxon>
        <taxon>Agaricomycetes</taxon>
        <taxon>Agaricomycetidae</taxon>
        <taxon>Agaricales</taxon>
        <taxon>Agaricineae</taxon>
        <taxon>Bolbitiaceae</taxon>
        <taxon>Cyclocybe</taxon>
    </lineage>
</organism>
<evidence type="ECO:0000313" key="3">
    <source>
        <dbReference type="Proteomes" id="UP000467700"/>
    </source>
</evidence>
<proteinExistence type="predicted"/>
<evidence type="ECO:0000256" key="1">
    <source>
        <dbReference type="SAM" id="MobiDB-lite"/>
    </source>
</evidence>
<evidence type="ECO:0000313" key="2">
    <source>
        <dbReference type="EMBL" id="CAA7261069.1"/>
    </source>
</evidence>
<keyword evidence="3" id="KW-1185">Reference proteome</keyword>
<sequence length="436" mass="49627">MTVLSKPLPLEIWINIVELHDRRADASTLRALSRCCRALACLCQQILFRDLYIPRSYGFPSRRAGALARLEDAFTQSPHLATFVRKVRYTIEDEDADNTTVHWVLNHLTNNLSDVKIQYISKTPRTRYLDWDTLDARLRSSITHVVESLHLKTLSLLWIKNMPLSVFGSLSSNLTKMMLHGIEVKIQPDSEELESTNSDDTPSRVDLGQTKKRRLPQIKSLEYFYHDTDGVLASRPFLFDFEQLKFLRISWGNEHQCALGKELMKEATRLKGLLCAVDSPQKSTAGLAKAMLDCSLDTSLVLLMIGLSHKDVSSAILDPDPDVYDLFLGLIEELKLLAGKNTVNTLKVHFDTTKRARESLMGCLRRLDEVITREVFPHLERFDLEFWVDCSGPYEPYTAPGSENAWAKRYRTQCRGVSAIPGLRFDCQVVFVDDSS</sequence>
<feature type="region of interest" description="Disordered" evidence="1">
    <location>
        <begin position="190"/>
        <end position="209"/>
    </location>
</feature>
<dbReference type="OrthoDB" id="10368725at2759"/>
<dbReference type="EMBL" id="CACVBS010000031">
    <property type="protein sequence ID" value="CAA7261069.1"/>
    <property type="molecule type" value="Genomic_DNA"/>
</dbReference>
<reference evidence="2 3" key="1">
    <citation type="submission" date="2020-01" db="EMBL/GenBank/DDBJ databases">
        <authorList>
            <person name="Gupta K D."/>
        </authorList>
    </citation>
    <scope>NUCLEOTIDE SEQUENCE [LARGE SCALE GENOMIC DNA]</scope>
</reference>
<comment type="caution">
    <text evidence="2">The sequence shown here is derived from an EMBL/GenBank/DDBJ whole genome shotgun (WGS) entry which is preliminary data.</text>
</comment>